<protein>
    <submittedName>
        <fullName evidence="1">Uncharacterized protein</fullName>
    </submittedName>
</protein>
<proteinExistence type="predicted"/>
<dbReference type="AlphaFoldDB" id="K1QDL7"/>
<sequence>MLYSCTDVDNNRSLPWLLHDATEDCKDPDKEGITVACSLVVGTDTVERETLLTLADKDTETD</sequence>
<reference evidence="1" key="1">
    <citation type="journal article" date="2012" name="Nature">
        <title>The oyster genome reveals stress adaptation and complexity of shell formation.</title>
        <authorList>
            <person name="Zhang G."/>
            <person name="Fang X."/>
            <person name="Guo X."/>
            <person name="Li L."/>
            <person name="Luo R."/>
            <person name="Xu F."/>
            <person name="Yang P."/>
            <person name="Zhang L."/>
            <person name="Wang X."/>
            <person name="Qi H."/>
            <person name="Xiong Z."/>
            <person name="Que H."/>
            <person name="Xie Y."/>
            <person name="Holland P.W."/>
            <person name="Paps J."/>
            <person name="Zhu Y."/>
            <person name="Wu F."/>
            <person name="Chen Y."/>
            <person name="Wang J."/>
            <person name="Peng C."/>
            <person name="Meng J."/>
            <person name="Yang L."/>
            <person name="Liu J."/>
            <person name="Wen B."/>
            <person name="Zhang N."/>
            <person name="Huang Z."/>
            <person name="Zhu Q."/>
            <person name="Feng Y."/>
            <person name="Mount A."/>
            <person name="Hedgecock D."/>
            <person name="Xu Z."/>
            <person name="Liu Y."/>
            <person name="Domazet-Loso T."/>
            <person name="Du Y."/>
            <person name="Sun X."/>
            <person name="Zhang S."/>
            <person name="Liu B."/>
            <person name="Cheng P."/>
            <person name="Jiang X."/>
            <person name="Li J."/>
            <person name="Fan D."/>
            <person name="Wang W."/>
            <person name="Fu W."/>
            <person name="Wang T."/>
            <person name="Wang B."/>
            <person name="Zhang J."/>
            <person name="Peng Z."/>
            <person name="Li Y."/>
            <person name="Li N."/>
            <person name="Wang J."/>
            <person name="Chen M."/>
            <person name="He Y."/>
            <person name="Tan F."/>
            <person name="Song X."/>
            <person name="Zheng Q."/>
            <person name="Huang R."/>
            <person name="Yang H."/>
            <person name="Du X."/>
            <person name="Chen L."/>
            <person name="Yang M."/>
            <person name="Gaffney P.M."/>
            <person name="Wang S."/>
            <person name="Luo L."/>
            <person name="She Z."/>
            <person name="Ming Y."/>
            <person name="Huang W."/>
            <person name="Zhang S."/>
            <person name="Huang B."/>
            <person name="Zhang Y."/>
            <person name="Qu T."/>
            <person name="Ni P."/>
            <person name="Miao G."/>
            <person name="Wang J."/>
            <person name="Wang Q."/>
            <person name="Steinberg C.E."/>
            <person name="Wang H."/>
            <person name="Li N."/>
            <person name="Qian L."/>
            <person name="Zhang G."/>
            <person name="Li Y."/>
            <person name="Yang H."/>
            <person name="Liu X."/>
            <person name="Wang J."/>
            <person name="Yin Y."/>
            <person name="Wang J."/>
        </authorList>
    </citation>
    <scope>NUCLEOTIDE SEQUENCE [LARGE SCALE GENOMIC DNA]</scope>
    <source>
        <strain evidence="1">05x7-T-G4-1.051#20</strain>
    </source>
</reference>
<dbReference type="HOGENOM" id="CLU_2906229_0_0_1"/>
<dbReference type="InParanoid" id="K1QDL7"/>
<name>K1QDL7_MAGGI</name>
<accession>K1QDL7</accession>
<dbReference type="EMBL" id="JH823238">
    <property type="protein sequence ID" value="EKC26915.1"/>
    <property type="molecule type" value="Genomic_DNA"/>
</dbReference>
<evidence type="ECO:0000313" key="1">
    <source>
        <dbReference type="EMBL" id="EKC26915.1"/>
    </source>
</evidence>
<gene>
    <name evidence="1" type="ORF">CGI_10017820</name>
</gene>
<organism evidence="1">
    <name type="scientific">Magallana gigas</name>
    <name type="common">Pacific oyster</name>
    <name type="synonym">Crassostrea gigas</name>
    <dbReference type="NCBI Taxonomy" id="29159"/>
    <lineage>
        <taxon>Eukaryota</taxon>
        <taxon>Metazoa</taxon>
        <taxon>Spiralia</taxon>
        <taxon>Lophotrochozoa</taxon>
        <taxon>Mollusca</taxon>
        <taxon>Bivalvia</taxon>
        <taxon>Autobranchia</taxon>
        <taxon>Pteriomorphia</taxon>
        <taxon>Ostreida</taxon>
        <taxon>Ostreoidea</taxon>
        <taxon>Ostreidae</taxon>
        <taxon>Magallana</taxon>
    </lineage>
</organism>